<reference evidence="2 3" key="1">
    <citation type="submission" date="2021-06" db="EMBL/GenBank/DDBJ databases">
        <title>Caerostris extrusa draft genome.</title>
        <authorList>
            <person name="Kono N."/>
            <person name="Arakawa K."/>
        </authorList>
    </citation>
    <scope>NUCLEOTIDE SEQUENCE [LARGE SCALE GENOMIC DNA]</scope>
</reference>
<dbReference type="Proteomes" id="UP001054945">
    <property type="component" value="Unassembled WGS sequence"/>
</dbReference>
<protein>
    <submittedName>
        <fullName evidence="2">Uncharacterized protein</fullName>
    </submittedName>
</protein>
<dbReference type="EMBL" id="BPLR01013821">
    <property type="protein sequence ID" value="GIY64048.1"/>
    <property type="molecule type" value="Genomic_DNA"/>
</dbReference>
<evidence type="ECO:0000256" key="1">
    <source>
        <dbReference type="SAM" id="MobiDB-lite"/>
    </source>
</evidence>
<sequence>MSVASVQEPEEYAGEKEGSERRGTSGVYGQCRVADFQLESSERKVRRGFSGKGVLRGNFYLPIFLVEELLHVFVNRQEQLHASFENCKACFLL</sequence>
<organism evidence="2 3">
    <name type="scientific">Caerostris extrusa</name>
    <name type="common">Bark spider</name>
    <name type="synonym">Caerostris bankana</name>
    <dbReference type="NCBI Taxonomy" id="172846"/>
    <lineage>
        <taxon>Eukaryota</taxon>
        <taxon>Metazoa</taxon>
        <taxon>Ecdysozoa</taxon>
        <taxon>Arthropoda</taxon>
        <taxon>Chelicerata</taxon>
        <taxon>Arachnida</taxon>
        <taxon>Araneae</taxon>
        <taxon>Araneomorphae</taxon>
        <taxon>Entelegynae</taxon>
        <taxon>Araneoidea</taxon>
        <taxon>Araneidae</taxon>
        <taxon>Caerostris</taxon>
    </lineage>
</organism>
<comment type="caution">
    <text evidence="2">The sequence shown here is derived from an EMBL/GenBank/DDBJ whole genome shotgun (WGS) entry which is preliminary data.</text>
</comment>
<dbReference type="AlphaFoldDB" id="A0AAV4V1Y9"/>
<gene>
    <name evidence="2" type="ORF">CEXT_609431</name>
</gene>
<keyword evidence="3" id="KW-1185">Reference proteome</keyword>
<feature type="region of interest" description="Disordered" evidence="1">
    <location>
        <begin position="1"/>
        <end position="26"/>
    </location>
</feature>
<evidence type="ECO:0000313" key="2">
    <source>
        <dbReference type="EMBL" id="GIY64048.1"/>
    </source>
</evidence>
<name>A0AAV4V1Y9_CAEEX</name>
<feature type="compositionally biased region" description="Basic and acidic residues" evidence="1">
    <location>
        <begin position="13"/>
        <end position="23"/>
    </location>
</feature>
<proteinExistence type="predicted"/>
<accession>A0AAV4V1Y9</accession>
<evidence type="ECO:0000313" key="3">
    <source>
        <dbReference type="Proteomes" id="UP001054945"/>
    </source>
</evidence>